<keyword evidence="2" id="KW-1185">Reference proteome</keyword>
<dbReference type="EMBL" id="AWWI01000087">
    <property type="protein sequence ID" value="PIL19757.1"/>
    <property type="molecule type" value="Genomic_DNA"/>
</dbReference>
<evidence type="ECO:0000313" key="2">
    <source>
        <dbReference type="Proteomes" id="UP000231259"/>
    </source>
</evidence>
<reference evidence="1 2" key="1">
    <citation type="submission" date="2013-09" db="EMBL/GenBank/DDBJ databases">
        <title>Genome sequencing of Phaeobacter antarcticus sp. nov. SM1211.</title>
        <authorList>
            <person name="Zhang X.-Y."/>
            <person name="Liu C."/>
            <person name="Chen X.-L."/>
            <person name="Xie B.-B."/>
            <person name="Qin Q.-L."/>
            <person name="Rong J.-C."/>
            <person name="Zhang Y.-Z."/>
        </authorList>
    </citation>
    <scope>NUCLEOTIDE SEQUENCE [LARGE SCALE GENOMIC DNA]</scope>
    <source>
        <strain evidence="1 2">SM1211</strain>
    </source>
</reference>
<dbReference type="AlphaFoldDB" id="A0A2G8RDX6"/>
<dbReference type="Proteomes" id="UP000231259">
    <property type="component" value="Unassembled WGS sequence"/>
</dbReference>
<evidence type="ECO:0000313" key="1">
    <source>
        <dbReference type="EMBL" id="PIL19757.1"/>
    </source>
</evidence>
<organism evidence="1 2">
    <name type="scientific">Puniceibacterium antarcticum</name>
    <dbReference type="NCBI Taxonomy" id="1206336"/>
    <lineage>
        <taxon>Bacteria</taxon>
        <taxon>Pseudomonadati</taxon>
        <taxon>Pseudomonadota</taxon>
        <taxon>Alphaproteobacteria</taxon>
        <taxon>Rhodobacterales</taxon>
        <taxon>Paracoccaceae</taxon>
        <taxon>Puniceibacterium</taxon>
    </lineage>
</organism>
<comment type="caution">
    <text evidence="1">The sequence shown here is derived from an EMBL/GenBank/DDBJ whole genome shotgun (WGS) entry which is preliminary data.</text>
</comment>
<protein>
    <submittedName>
        <fullName evidence="1">Uncharacterized protein</fullName>
    </submittedName>
</protein>
<name>A0A2G8RDX6_9RHOB</name>
<gene>
    <name evidence="1" type="ORF">P775_12970</name>
</gene>
<accession>A0A2G8RDX6</accession>
<proteinExistence type="predicted"/>
<sequence length="132" mass="14581">MVVLGAINQALVGPMIETRRDLTFGRAIGPQLVGNDPLWHKTMASDQAGQKPLCRLRVSLGLKTFFQNETLLIDSPPEPECPTCTFHDAFVQMPNIAGSRLAPPKISGDFRPKLNRPALDAFVRHVDSTFQQ</sequence>